<evidence type="ECO:0000313" key="5">
    <source>
        <dbReference type="EMBL" id="EHP70219.1"/>
    </source>
</evidence>
<dbReference type="EC" id="1.2.1.27" evidence="1"/>
<dbReference type="eggNOG" id="arCOG01252">
    <property type="taxonomic scope" value="Archaea"/>
</dbReference>
<dbReference type="PANTHER" id="PTHR43866:SF4">
    <property type="entry name" value="MALONATE-SEMIALDEHYDE DEHYDROGENASE"/>
    <property type="match status" value="1"/>
</dbReference>
<dbReference type="InterPro" id="IPR016163">
    <property type="entry name" value="Ald_DH_C"/>
</dbReference>
<reference evidence="5 6" key="1">
    <citation type="submission" date="2012-01" db="EMBL/GenBank/DDBJ databases">
        <title>Improved High-Quality Draft sequence of Metallosphaera yellowstonensis MK1.</title>
        <authorList>
            <consortium name="US DOE Joint Genome Institute"/>
            <person name="Lucas S."/>
            <person name="Han J."/>
            <person name="Cheng J.-F."/>
            <person name="Goodwin L."/>
            <person name="Pitluck S."/>
            <person name="Peters L."/>
            <person name="Teshima H."/>
            <person name="Detter J.C."/>
            <person name="Han C."/>
            <person name="Tapia R."/>
            <person name="Land M."/>
            <person name="Hauser L."/>
            <person name="Kyrpides N."/>
            <person name="Kozubal M."/>
            <person name="Macur R.E."/>
            <person name="Jay Z."/>
            <person name="Inskeep W."/>
            <person name="Woyke T."/>
        </authorList>
    </citation>
    <scope>NUCLEOTIDE SEQUENCE [LARGE SCALE GENOMIC DNA]</scope>
    <source>
        <strain evidence="5 6">MK1</strain>
    </source>
</reference>
<dbReference type="InterPro" id="IPR010061">
    <property type="entry name" value="MeMal-semiAld_DH"/>
</dbReference>
<dbReference type="GO" id="GO:0006574">
    <property type="term" value="P:L-valine catabolic process"/>
    <property type="evidence" value="ECO:0007669"/>
    <property type="project" value="TreeGrafter"/>
</dbReference>
<dbReference type="InterPro" id="IPR016160">
    <property type="entry name" value="Ald_DH_CS_CYS"/>
</dbReference>
<dbReference type="CDD" id="cd07085">
    <property type="entry name" value="ALDH_F6_MMSDH"/>
    <property type="match status" value="1"/>
</dbReference>
<dbReference type="GO" id="GO:0004491">
    <property type="term" value="F:methylmalonate-semialdehyde dehydrogenase (acylating, NAD) activity"/>
    <property type="evidence" value="ECO:0007669"/>
    <property type="project" value="UniProtKB-EC"/>
</dbReference>
<evidence type="ECO:0000256" key="3">
    <source>
        <dbReference type="ARBA" id="ARBA00023027"/>
    </source>
</evidence>
<dbReference type="GO" id="GO:0006210">
    <property type="term" value="P:thymine catabolic process"/>
    <property type="evidence" value="ECO:0007669"/>
    <property type="project" value="TreeGrafter"/>
</dbReference>
<dbReference type="FunFam" id="3.40.309.10:FF:000002">
    <property type="entry name" value="Methylmalonate-semialdehyde dehydrogenase (Acylating)"/>
    <property type="match status" value="1"/>
</dbReference>
<accession>H2C1U8</accession>
<dbReference type="NCBIfam" id="TIGR01722">
    <property type="entry name" value="MMSDH"/>
    <property type="match status" value="1"/>
</dbReference>
<keyword evidence="3" id="KW-0520">NAD</keyword>
<proteinExistence type="predicted"/>
<organism evidence="5 6">
    <name type="scientific">Metallosphaera yellowstonensis MK1</name>
    <dbReference type="NCBI Taxonomy" id="671065"/>
    <lineage>
        <taxon>Archaea</taxon>
        <taxon>Thermoproteota</taxon>
        <taxon>Thermoprotei</taxon>
        <taxon>Sulfolobales</taxon>
        <taxon>Sulfolobaceae</taxon>
        <taxon>Metallosphaera</taxon>
    </lineage>
</organism>
<dbReference type="HOGENOM" id="CLU_005391_1_10_2"/>
<dbReference type="PANTHER" id="PTHR43866">
    <property type="entry name" value="MALONATE-SEMIALDEHYDE DEHYDROGENASE"/>
    <property type="match status" value="1"/>
</dbReference>
<dbReference type="AlphaFoldDB" id="H2C1U8"/>
<dbReference type="InterPro" id="IPR016161">
    <property type="entry name" value="Ald_DH/histidinol_DH"/>
</dbReference>
<dbReference type="Proteomes" id="UP000003980">
    <property type="component" value="Unassembled WGS sequence"/>
</dbReference>
<dbReference type="Pfam" id="PF00171">
    <property type="entry name" value="Aldedh"/>
    <property type="match status" value="1"/>
</dbReference>
<evidence type="ECO:0000259" key="4">
    <source>
        <dbReference type="Pfam" id="PF00171"/>
    </source>
</evidence>
<evidence type="ECO:0000256" key="1">
    <source>
        <dbReference type="ARBA" id="ARBA00013048"/>
    </source>
</evidence>
<dbReference type="SUPFAM" id="SSF53720">
    <property type="entry name" value="ALDH-like"/>
    <property type="match status" value="1"/>
</dbReference>
<dbReference type="EMBL" id="JH597761">
    <property type="protein sequence ID" value="EHP70219.1"/>
    <property type="molecule type" value="Genomic_DNA"/>
</dbReference>
<evidence type="ECO:0000256" key="2">
    <source>
        <dbReference type="ARBA" id="ARBA00023002"/>
    </source>
</evidence>
<feature type="domain" description="Aldehyde dehydrogenase" evidence="4">
    <location>
        <begin position="25"/>
        <end position="486"/>
    </location>
</feature>
<evidence type="ECO:0000313" key="6">
    <source>
        <dbReference type="Proteomes" id="UP000003980"/>
    </source>
</evidence>
<protein>
    <recommendedName>
        <fullName evidence="1">methylmalonate-semialdehyde dehydrogenase (CoA acylating)</fullName>
        <ecNumber evidence="1">1.2.1.27</ecNumber>
    </recommendedName>
</protein>
<keyword evidence="2" id="KW-0560">Oxidoreductase</keyword>
<sequence length="491" mass="53877">MIDNMSKLVKSLRIDNLINGSFKPSSSERRQPIYDPGAGEEIGFVPFSTKEEVKDAIGAAEAAYDKWSKIPVPDRIQYLFRLKNEMESHKDQLARSITLNHGKTISEAEGELERAIQNVESAISVAYTLYKGEYMPTVASGIDEMSERVPLGVFASINPFNFPIMVPFWFIPYALVLGNTIVVKPSEITPLGMFMVGEIFQKVFPPGVVNIVNGAKEVVDELLSNPSIKGITFVGSTNVAKYIYKTASENGKKVSASGGAKNFAVVMPDAKLEQTVANLIPSFFGNAGQRCLANANLVAVGGVYDELKRKFIEASKRLVVGYGFDRGTDIGPLVTESAKNRVQGYIEKGIEEGAKLVLDGRNVRVPDYPKGFYLGPTIFDEVSPDMVIAKEEIFGPVANIMRVESIEEAIELINRSRYGNAASIFTTSGVVARKFASEVIAGNIGVNVAVAQPMAFFPFGGMKESFFGVLHPQIETVNFYTDRKIVIQRWF</sequence>
<dbReference type="STRING" id="671065.MetMK1DRAFT_00007210"/>
<dbReference type="PROSITE" id="PS00070">
    <property type="entry name" value="ALDEHYDE_DEHYDR_CYS"/>
    <property type="match status" value="1"/>
</dbReference>
<keyword evidence="6" id="KW-1185">Reference proteome</keyword>
<dbReference type="OrthoDB" id="6342at2157"/>
<gene>
    <name evidence="5" type="ORF">MetMK1DRAFT_00007210</name>
</gene>
<dbReference type="Gene3D" id="3.40.309.10">
    <property type="entry name" value="Aldehyde Dehydrogenase, Chain A, domain 2"/>
    <property type="match status" value="1"/>
</dbReference>
<name>H2C1U8_9CREN</name>
<dbReference type="InterPro" id="IPR015590">
    <property type="entry name" value="Aldehyde_DH_dom"/>
</dbReference>
<dbReference type="Gene3D" id="3.40.605.10">
    <property type="entry name" value="Aldehyde Dehydrogenase, Chain A, domain 1"/>
    <property type="match status" value="1"/>
</dbReference>
<dbReference type="InterPro" id="IPR016162">
    <property type="entry name" value="Ald_DH_N"/>
</dbReference>